<reference evidence="1 2" key="3">
    <citation type="journal article" date="1996" name="Virology">
        <title>Analysis of 94 kb of the chlorella virus PBCV-1 330-kb genome: map positions 88 to 182.</title>
        <authorList>
            <person name="Lu Z."/>
            <person name="Li Y."/>
            <person name="Que Q."/>
            <person name="Kutish G.F."/>
            <person name="Rock D.L."/>
            <person name="Van Etten J.L."/>
        </authorList>
    </citation>
    <scope>NUCLEOTIDE SEQUENCE [LARGE SCALE GENOMIC DNA]</scope>
</reference>
<reference evidence="1 2" key="2">
    <citation type="journal article" date="1995" name="Virology">
        <title>Analysis of 43 kb of the Chlorella virus PBCV-1 330-kb genome: map positions 45 to 88.</title>
        <authorList>
            <person name="Li Y."/>
            <person name="Lu Z."/>
            <person name="Burbank D.E."/>
            <person name="Kutish G.F."/>
            <person name="Rock D.L."/>
            <person name="Van Etten J.L."/>
        </authorList>
    </citation>
    <scope>NUCLEOTIDE SEQUENCE [LARGE SCALE GENOMIC DNA]</scope>
</reference>
<dbReference type="KEGG" id="vg:918460"/>
<reference evidence="1 2" key="4">
    <citation type="journal article" date="1996" name="Virology">
        <title>Analysis of 76 kb of the chlorella virus PBCV-1 330-kb genome: map positions 182 to 258.</title>
        <authorList>
            <person name="Kutish G.F."/>
            <person name="Li Y."/>
            <person name="Lu Z."/>
            <person name="Furuta M."/>
            <person name="Rock D.L."/>
            <person name="Van Etten J.L."/>
        </authorList>
    </citation>
    <scope>NUCLEOTIDE SEQUENCE [LARGE SCALE GENOMIC DNA]</scope>
</reference>
<keyword evidence="2" id="KW-1185">Reference proteome</keyword>
<dbReference type="PIR" id="T17763">
    <property type="entry name" value="T17763"/>
</dbReference>
<evidence type="ECO:0000313" key="1">
    <source>
        <dbReference type="EMBL" id="AAC96634.1"/>
    </source>
</evidence>
<dbReference type="Proteomes" id="UP000000862">
    <property type="component" value="Segment"/>
</dbReference>
<reference evidence="1 2" key="1">
    <citation type="journal article" date="1995" name="Virology">
        <title>Analysis of 45 kb of DNA located at the left end of the chlorella virus PBCV-1 genome.</title>
        <authorList>
            <person name="Lu Z."/>
            <person name="Li Y."/>
            <person name="Zhang Y."/>
            <person name="Kutish G.F."/>
            <person name="Rock D.L."/>
            <person name="Van Etten J.L."/>
        </authorList>
    </citation>
    <scope>NUCLEOTIDE SEQUENCE [LARGE SCALE GENOMIC DNA]</scope>
</reference>
<evidence type="ECO:0000313" key="2">
    <source>
        <dbReference type="Proteomes" id="UP000000862"/>
    </source>
</evidence>
<dbReference type="RefSeq" id="NP_048620.1">
    <property type="nucleotide sequence ID" value="NC_000852.5"/>
</dbReference>
<reference evidence="1 2" key="7">
    <citation type="journal article" date="2000" name="Virology">
        <title>Characterization of a beta-1,3-glucanase encoded by chlorella virus PBCV-1.</title>
        <authorList>
            <person name="Sun L."/>
            <person name="Gurnon J.R."/>
            <person name="Adams B.J."/>
            <person name="Graves M.V."/>
            <person name="Van Etten J.L."/>
        </authorList>
    </citation>
    <scope>NUCLEOTIDE SEQUENCE [LARGE SCALE GENOMIC DNA]</scope>
</reference>
<accession>Q84583</accession>
<dbReference type="EMBL" id="JF411744">
    <property type="protein sequence ID" value="AAC96634.1"/>
    <property type="molecule type" value="Genomic_DNA"/>
</dbReference>
<dbReference type="GeneID" id="918460"/>
<reference evidence="1 2" key="8">
    <citation type="journal article" date="2010" name="J. Virol.">
        <title>Microarray analysis of Paramecium bursaria chlorella virus 1 transcription.</title>
        <authorList>
            <person name="Yanai-Balser G.M."/>
            <person name="Duncan G.A."/>
            <person name="Eudy J.D."/>
            <person name="Wang D."/>
            <person name="Li X."/>
            <person name="Agarkova I.V."/>
            <person name="Dunigan D.D."/>
            <person name="Van Etten J.L."/>
        </authorList>
    </citation>
    <scope>NUCLEOTIDE SEQUENCE [LARGE SCALE GENOMIC DNA]</scope>
</reference>
<reference evidence="1 2" key="5">
    <citation type="journal article" date="1997" name="Virology">
        <title>Analysis of 74 kb of DNA located at the right end of the 330-kb chlorella virus PBCV-1 genome.</title>
        <authorList>
            <person name="Li Y."/>
            <person name="Lu Z."/>
            <person name="Sun L."/>
            <person name="Ropp S."/>
            <person name="Kutish G.F."/>
            <person name="Rock D.L."/>
            <person name="Van Etten J.L."/>
        </authorList>
    </citation>
    <scope>NUCLEOTIDE SEQUENCE [LARGE SCALE GENOMIC DNA]</scope>
</reference>
<organismHost>
    <name type="scientific">Chlorella</name>
    <dbReference type="NCBI Taxonomy" id="3071"/>
</organismHost>
<gene>
    <name evidence="1" type="primary">a266R</name>
</gene>
<name>Q84583_PBCV1</name>
<protein>
    <submittedName>
        <fullName evidence="1">Uncharacterized protein</fullName>
    </submittedName>
</protein>
<sequence>MYQLFRRTISYVRCMSSSLCFVSATIQCCLRTIIYVLRQWSSPYHHASPRTFRCNAEYEQRAGFLRVDVLLRCPPRLLSNLEN</sequence>
<organism evidence="1 2">
    <name type="scientific">Paramecium bursaria Chlorella virus 1</name>
    <name type="common">PBCV-1</name>
    <dbReference type="NCBI Taxonomy" id="10506"/>
    <lineage>
        <taxon>Viruses</taxon>
        <taxon>Varidnaviria</taxon>
        <taxon>Bamfordvirae</taxon>
        <taxon>Nucleocytoviricota</taxon>
        <taxon>Megaviricetes</taxon>
        <taxon>Algavirales</taxon>
        <taxon>Phycodnaviridae</taxon>
        <taxon>Chlorovirus</taxon>
        <taxon>Chlorovirus vanettense</taxon>
    </lineage>
</organism>
<reference evidence="1 2" key="6">
    <citation type="journal article" date="1999" name="Virology">
        <title>Chlorella virus PBCV-1 encodes a functional homospermidine synthase.</title>
        <authorList>
            <person name="Kaiser A."/>
            <person name="Vollmert M."/>
            <person name="Tholl D."/>
            <person name="Graves M.V."/>
            <person name="Gurnon J.R."/>
            <person name="Xing W."/>
            <person name="Lisec A.D."/>
            <person name="Nickerson K.W."/>
            <person name="Van Etten J.L."/>
        </authorList>
    </citation>
    <scope>NUCLEOTIDE SEQUENCE [LARGE SCALE GENOMIC DNA]</scope>
</reference>
<proteinExistence type="predicted"/>